<dbReference type="Gene3D" id="3.30.200.20">
    <property type="entry name" value="Phosphorylase Kinase, domain 1"/>
    <property type="match status" value="1"/>
</dbReference>
<evidence type="ECO:0000259" key="1">
    <source>
        <dbReference type="Pfam" id="PF01636"/>
    </source>
</evidence>
<dbReference type="AlphaFoldDB" id="A0A931J0C0"/>
<accession>A0A931J0C0</accession>
<dbReference type="InterPro" id="IPR002575">
    <property type="entry name" value="Aminoglycoside_PTrfase"/>
</dbReference>
<dbReference type="Gene3D" id="3.90.1200.10">
    <property type="match status" value="1"/>
</dbReference>
<evidence type="ECO:0000313" key="2">
    <source>
        <dbReference type="EMBL" id="MBH9577131.1"/>
    </source>
</evidence>
<dbReference type="Pfam" id="PF01636">
    <property type="entry name" value="APH"/>
    <property type="match status" value="1"/>
</dbReference>
<evidence type="ECO:0000313" key="3">
    <source>
        <dbReference type="Proteomes" id="UP000613266"/>
    </source>
</evidence>
<comment type="caution">
    <text evidence="2">The sequence shown here is derived from an EMBL/GenBank/DDBJ whole genome shotgun (WGS) entry which is preliminary data.</text>
</comment>
<keyword evidence="3" id="KW-1185">Reference proteome</keyword>
<protein>
    <submittedName>
        <fullName evidence="2">Phosphotransferase</fullName>
    </submittedName>
</protein>
<sequence length="349" mass="39114">MSSSSWFAPEREAHCRAWLATLPLALRPDTLEPAAADASARRYWRVQGAQGSFIVMDAPPAHNRLEPFLDVQQRLLAAGGHAPACHAQDLAQGFLLLEDLGRSTYLPLLQQAQAAAAGDADALMRAAIATLVQLQAKVDDSGLPPYDEALIRRELELFPEWCVRQEFGQTWTTQQQKYWDAVCQALVGAFATQPQGFVYRDYMPRNLMQPAQAGGAPGLLDFQDALQGPAGYDIASLLRDAFISWDEEQELDWAVRYWEQARKAGIPWDADFGECWRAIEWCALQRHLKILGLFCRLKIRDGKPAYAQDLPRFLAYATKTAARYRELKPLLPLLEALRPGLTATDFTLR</sequence>
<organism evidence="2 3">
    <name type="scientific">Inhella proteolytica</name>
    <dbReference type="NCBI Taxonomy" id="2795029"/>
    <lineage>
        <taxon>Bacteria</taxon>
        <taxon>Pseudomonadati</taxon>
        <taxon>Pseudomonadota</taxon>
        <taxon>Betaproteobacteria</taxon>
        <taxon>Burkholderiales</taxon>
        <taxon>Sphaerotilaceae</taxon>
        <taxon>Inhella</taxon>
    </lineage>
</organism>
<dbReference type="EMBL" id="JAEDAK010000005">
    <property type="protein sequence ID" value="MBH9577131.1"/>
    <property type="molecule type" value="Genomic_DNA"/>
</dbReference>
<dbReference type="RefSeq" id="WP_198110904.1">
    <property type="nucleotide sequence ID" value="NZ_JAEDAK010000005.1"/>
</dbReference>
<gene>
    <name evidence="2" type="ORF">I7X39_09445</name>
</gene>
<proteinExistence type="predicted"/>
<dbReference type="InterPro" id="IPR011009">
    <property type="entry name" value="Kinase-like_dom_sf"/>
</dbReference>
<reference evidence="2" key="1">
    <citation type="submission" date="2020-12" db="EMBL/GenBank/DDBJ databases">
        <title>The genome sequence of Inhella sp. 1Y17.</title>
        <authorList>
            <person name="Liu Y."/>
        </authorList>
    </citation>
    <scope>NUCLEOTIDE SEQUENCE</scope>
    <source>
        <strain evidence="2">1Y17</strain>
    </source>
</reference>
<dbReference type="Proteomes" id="UP000613266">
    <property type="component" value="Unassembled WGS sequence"/>
</dbReference>
<dbReference type="SUPFAM" id="SSF56112">
    <property type="entry name" value="Protein kinase-like (PK-like)"/>
    <property type="match status" value="1"/>
</dbReference>
<name>A0A931J0C0_9BURK</name>
<feature type="domain" description="Aminoglycoside phosphotransferase" evidence="1">
    <location>
        <begin position="30"/>
        <end position="257"/>
    </location>
</feature>